<evidence type="ECO:0000256" key="5">
    <source>
        <dbReference type="ARBA" id="ARBA00023136"/>
    </source>
</evidence>
<protein>
    <submittedName>
        <fullName evidence="9">ABC transport system permease protein</fullName>
    </submittedName>
</protein>
<dbReference type="InterPro" id="IPR003838">
    <property type="entry name" value="ABC3_permease_C"/>
</dbReference>
<comment type="similarity">
    <text evidence="6">Belongs to the ABC-4 integral membrane protein family.</text>
</comment>
<comment type="caution">
    <text evidence="9">The sequence shown here is derived from an EMBL/GenBank/DDBJ whole genome shotgun (WGS) entry which is preliminary data.</text>
</comment>
<feature type="domain" description="ABC3 transporter permease C-terminal" evidence="8">
    <location>
        <begin position="520"/>
        <end position="632"/>
    </location>
</feature>
<feature type="transmembrane region" description="Helical" evidence="7">
    <location>
        <begin position="201"/>
        <end position="226"/>
    </location>
</feature>
<accession>A0ABR9JQQ7</accession>
<name>A0ABR9JQQ7_9ACTN</name>
<evidence type="ECO:0000256" key="3">
    <source>
        <dbReference type="ARBA" id="ARBA00022692"/>
    </source>
</evidence>
<evidence type="ECO:0000256" key="4">
    <source>
        <dbReference type="ARBA" id="ARBA00022989"/>
    </source>
</evidence>
<keyword evidence="4 7" id="KW-1133">Transmembrane helix</keyword>
<keyword evidence="5 7" id="KW-0472">Membrane</keyword>
<dbReference type="PANTHER" id="PTHR30572">
    <property type="entry name" value="MEMBRANE COMPONENT OF TRANSPORTER-RELATED"/>
    <property type="match status" value="1"/>
</dbReference>
<proteinExistence type="inferred from homology"/>
<keyword evidence="10" id="KW-1185">Reference proteome</keyword>
<dbReference type="Proteomes" id="UP000627838">
    <property type="component" value="Unassembled WGS sequence"/>
</dbReference>
<evidence type="ECO:0000256" key="2">
    <source>
        <dbReference type="ARBA" id="ARBA00022475"/>
    </source>
</evidence>
<evidence type="ECO:0000259" key="8">
    <source>
        <dbReference type="Pfam" id="PF02687"/>
    </source>
</evidence>
<evidence type="ECO:0000256" key="6">
    <source>
        <dbReference type="ARBA" id="ARBA00038076"/>
    </source>
</evidence>
<comment type="subcellular location">
    <subcellularLocation>
        <location evidence="1">Cell membrane</location>
        <topology evidence="1">Multi-pass membrane protein</topology>
    </subcellularLocation>
</comment>
<feature type="transmembrane region" description="Helical" evidence="7">
    <location>
        <begin position="603"/>
        <end position="628"/>
    </location>
</feature>
<feature type="transmembrane region" description="Helical" evidence="7">
    <location>
        <begin position="159"/>
        <end position="180"/>
    </location>
</feature>
<organism evidence="9 10">
    <name type="scientific">Actinomadura algeriensis</name>
    <dbReference type="NCBI Taxonomy" id="1679523"/>
    <lineage>
        <taxon>Bacteria</taxon>
        <taxon>Bacillati</taxon>
        <taxon>Actinomycetota</taxon>
        <taxon>Actinomycetes</taxon>
        <taxon>Streptosporangiales</taxon>
        <taxon>Thermomonosporaceae</taxon>
        <taxon>Actinomadura</taxon>
    </lineage>
</organism>
<evidence type="ECO:0000313" key="9">
    <source>
        <dbReference type="EMBL" id="MBE1532909.1"/>
    </source>
</evidence>
<feature type="transmembrane region" description="Helical" evidence="7">
    <location>
        <begin position="515"/>
        <end position="540"/>
    </location>
</feature>
<dbReference type="PANTHER" id="PTHR30572:SF4">
    <property type="entry name" value="ABC TRANSPORTER PERMEASE YTRF"/>
    <property type="match status" value="1"/>
</dbReference>
<reference evidence="9 10" key="1">
    <citation type="submission" date="2020-10" db="EMBL/GenBank/DDBJ databases">
        <title>Sequencing the genomes of 1000 actinobacteria strains.</title>
        <authorList>
            <person name="Klenk H.-P."/>
        </authorList>
    </citation>
    <scope>NUCLEOTIDE SEQUENCE [LARGE SCALE GENOMIC DNA]</scope>
    <source>
        <strain evidence="9 10">DSM 46744</strain>
    </source>
</reference>
<feature type="transmembrane region" description="Helical" evidence="7">
    <location>
        <begin position="111"/>
        <end position="139"/>
    </location>
</feature>
<feature type="transmembrane region" description="Helical" evidence="7">
    <location>
        <begin position="70"/>
        <end position="91"/>
    </location>
</feature>
<dbReference type="RefSeq" id="WP_192759538.1">
    <property type="nucleotide sequence ID" value="NZ_JADBDZ010000001.1"/>
</dbReference>
<dbReference type="Pfam" id="PF02687">
    <property type="entry name" value="FtsX"/>
    <property type="match status" value="2"/>
</dbReference>
<evidence type="ECO:0000313" key="10">
    <source>
        <dbReference type="Proteomes" id="UP000627838"/>
    </source>
</evidence>
<sequence>MLRISASTVRDRWPLFAGALLTVTLGVALVQSSVLVLISTGEPKIPPGASGRAAEQIREGYVGAATLLGMATPLAMFLAVFIVGSTFAFTVEQRRGELALLRMLGGSRPQLIRLLLGEAFLLGLAGSVLGIMLGVPATWVQARLLIGIGLLPGGFSAHWSNGVLLLSPTVGIGVALFGVLSASSRSARVRPLDALRDAPRAARVMTVGRWLSGVSSLALTILLVVAGHGADLLGALLIAMAVSVFGSIALGALSPLAVPPVGRLLGTVLRRGALGELAQANLRDAVRRSASTAAPVIVLVGLVIGLTGALNSLARATGADLERITAADLVVTSTGAAAARIPRTPGVALASPQSQVEMSVTARHRVGHRSYRQTHHSGITAVDAAAYRRTHRLALRSGSLDALRGRTIAIGPRLAAQGVRGGTVTARIGPDRLKLRTVARLPEVLENGSDNFLVPRDLVPAAMLAAAPTETLVQVAPGTSPQAVADRIRAAGIGEVRTVGQWADARVETQQRGTMGIMAVLMGMSGLYAAIAVINAVVIAAAERRTEFAVARVTGLSRGQVVRMAVIESAAVTLIGLFLGTLVAAAALAGFHPGPGGVRILAVPWALLGLLIVASLAVTTVAGALTALSATMTSPTAVAAARE</sequence>
<feature type="transmembrane region" description="Helical" evidence="7">
    <location>
        <begin position="561"/>
        <end position="591"/>
    </location>
</feature>
<feature type="transmembrane region" description="Helical" evidence="7">
    <location>
        <begin position="232"/>
        <end position="253"/>
    </location>
</feature>
<dbReference type="EMBL" id="JADBDZ010000001">
    <property type="protein sequence ID" value="MBE1532909.1"/>
    <property type="molecule type" value="Genomic_DNA"/>
</dbReference>
<evidence type="ECO:0000256" key="7">
    <source>
        <dbReference type="SAM" id="Phobius"/>
    </source>
</evidence>
<gene>
    <name evidence="9" type="ORF">H4W34_002742</name>
</gene>
<dbReference type="InterPro" id="IPR050250">
    <property type="entry name" value="Macrolide_Exporter_MacB"/>
</dbReference>
<keyword evidence="3 7" id="KW-0812">Transmembrane</keyword>
<feature type="transmembrane region" description="Helical" evidence="7">
    <location>
        <begin position="293"/>
        <end position="314"/>
    </location>
</feature>
<evidence type="ECO:0000256" key="1">
    <source>
        <dbReference type="ARBA" id="ARBA00004651"/>
    </source>
</evidence>
<feature type="domain" description="ABC3 transporter permease C-terminal" evidence="8">
    <location>
        <begin position="74"/>
        <end position="189"/>
    </location>
</feature>
<keyword evidence="2" id="KW-1003">Cell membrane</keyword>